<evidence type="ECO:0000256" key="3">
    <source>
        <dbReference type="ARBA" id="ARBA00022670"/>
    </source>
</evidence>
<reference evidence="9 10" key="1">
    <citation type="journal article" date="2011" name="Stand. Genomic Sci.">
        <title>Non-contiguous finished genome sequence of Bacteroides coprosuis type strain (PC139).</title>
        <authorList>
            <person name="Land M."/>
            <person name="Held B."/>
            <person name="Gronow S."/>
            <person name="Abt B."/>
            <person name="Lucas S."/>
            <person name="Del Rio T.G."/>
            <person name="Nolan M."/>
            <person name="Tice H."/>
            <person name="Cheng J.F."/>
            <person name="Pitluck S."/>
            <person name="Liolios K."/>
            <person name="Pagani I."/>
            <person name="Ivanova N."/>
            <person name="Mavromatis K."/>
            <person name="Mikhailova N."/>
            <person name="Pati A."/>
            <person name="Tapia R."/>
            <person name="Han C."/>
            <person name="Goodwin L."/>
            <person name="Chen A."/>
            <person name="Palaniappan K."/>
            <person name="Hauser L."/>
            <person name="Brambilla E.M."/>
            <person name="Rohde M."/>
            <person name="Goker M."/>
            <person name="Detter J.C."/>
            <person name="Woyke T."/>
            <person name="Bristow J."/>
            <person name="Eisen J.A."/>
            <person name="Markowitz V."/>
            <person name="Hugenholtz P."/>
            <person name="Kyrpides N.C."/>
            <person name="Klenk H.P."/>
            <person name="Lapidus A."/>
        </authorList>
    </citation>
    <scope>NUCLEOTIDE SEQUENCE [LARGE SCALE GENOMIC DNA]</scope>
    <source>
        <strain evidence="9 10">DSM 18011</strain>
    </source>
</reference>
<keyword evidence="4" id="KW-0378">Hydrolase</keyword>
<dbReference type="eggNOG" id="COG1619">
    <property type="taxonomic scope" value="Bacteria"/>
</dbReference>
<dbReference type="HOGENOM" id="CLU_034346_3_1_10"/>
<evidence type="ECO:0000259" key="8">
    <source>
        <dbReference type="Pfam" id="PF17676"/>
    </source>
</evidence>
<keyword evidence="5" id="KW-0720">Serine protease</keyword>
<dbReference type="AlphaFoldDB" id="F3ZRH8"/>
<evidence type="ECO:0000313" key="10">
    <source>
        <dbReference type="Proteomes" id="UP000018439"/>
    </source>
</evidence>
<proteinExistence type="inferred from homology"/>
<gene>
    <name evidence="9" type="ORF">Bcop_0485</name>
</gene>
<dbReference type="STRING" id="679937.Bcop_0485"/>
<feature type="domain" description="LD-carboxypeptidase N-terminal" evidence="7">
    <location>
        <begin position="16"/>
        <end position="131"/>
    </location>
</feature>
<protein>
    <submittedName>
        <fullName evidence="9">Peptidase U61 LD-carboxypeptidase A</fullName>
    </submittedName>
</protein>
<evidence type="ECO:0000256" key="6">
    <source>
        <dbReference type="PIRSR" id="PIRSR028757-1"/>
    </source>
</evidence>
<dbReference type="PIRSF" id="PIRSF028757">
    <property type="entry name" value="LD-carboxypeptidase"/>
    <property type="match status" value="1"/>
</dbReference>
<keyword evidence="2 9" id="KW-0121">Carboxypeptidase</keyword>
<dbReference type="SUPFAM" id="SSF52317">
    <property type="entry name" value="Class I glutamine amidotransferase-like"/>
    <property type="match status" value="1"/>
</dbReference>
<organism evidence="9 10">
    <name type="scientific">Bacteroides coprosuis DSM 18011</name>
    <dbReference type="NCBI Taxonomy" id="679937"/>
    <lineage>
        <taxon>Bacteria</taxon>
        <taxon>Pseudomonadati</taxon>
        <taxon>Bacteroidota</taxon>
        <taxon>Bacteroidia</taxon>
        <taxon>Bacteroidales</taxon>
        <taxon>Bacteroidaceae</taxon>
        <taxon>Bacteroides</taxon>
    </lineage>
</organism>
<evidence type="ECO:0000259" key="7">
    <source>
        <dbReference type="Pfam" id="PF02016"/>
    </source>
</evidence>
<dbReference type="InterPro" id="IPR040921">
    <property type="entry name" value="Peptidase_S66C"/>
</dbReference>
<accession>F3ZRH8</accession>
<dbReference type="InterPro" id="IPR003507">
    <property type="entry name" value="S66_fam"/>
</dbReference>
<dbReference type="SUPFAM" id="SSF141986">
    <property type="entry name" value="LD-carboxypeptidase A C-terminal domain-like"/>
    <property type="match status" value="1"/>
</dbReference>
<dbReference type="Gene3D" id="3.50.30.60">
    <property type="entry name" value="LD-carboxypeptidase A C-terminal domain-like"/>
    <property type="match status" value="1"/>
</dbReference>
<feature type="active site" description="Charge relay system" evidence="6">
    <location>
        <position position="206"/>
    </location>
</feature>
<dbReference type="PANTHER" id="PTHR30237">
    <property type="entry name" value="MURAMOYLTETRAPEPTIDE CARBOXYPEPTIDASE"/>
    <property type="match status" value="1"/>
</dbReference>
<evidence type="ECO:0000256" key="2">
    <source>
        <dbReference type="ARBA" id="ARBA00022645"/>
    </source>
</evidence>
<feature type="active site" description="Nucleophile" evidence="6">
    <location>
        <position position="112"/>
    </location>
</feature>
<comment type="similarity">
    <text evidence="1">Belongs to the peptidase S66 family.</text>
</comment>
<evidence type="ECO:0000313" key="9">
    <source>
        <dbReference type="EMBL" id="EGJ70703.1"/>
    </source>
</evidence>
<dbReference type="InterPro" id="IPR029062">
    <property type="entry name" value="Class_I_gatase-like"/>
</dbReference>
<dbReference type="CDD" id="cd07025">
    <property type="entry name" value="Peptidase_S66"/>
    <property type="match status" value="1"/>
</dbReference>
<dbReference type="OrthoDB" id="9807329at2"/>
<evidence type="ECO:0000256" key="4">
    <source>
        <dbReference type="ARBA" id="ARBA00022801"/>
    </source>
</evidence>
<dbReference type="Pfam" id="PF17676">
    <property type="entry name" value="Peptidase_S66C"/>
    <property type="match status" value="1"/>
</dbReference>
<feature type="active site" description="Charge relay system" evidence="6">
    <location>
        <position position="275"/>
    </location>
</feature>
<keyword evidence="10" id="KW-1185">Reference proteome</keyword>
<evidence type="ECO:0000256" key="5">
    <source>
        <dbReference type="ARBA" id="ARBA00022825"/>
    </source>
</evidence>
<dbReference type="Pfam" id="PF02016">
    <property type="entry name" value="Peptidase_S66"/>
    <property type="match status" value="1"/>
</dbReference>
<evidence type="ECO:0000256" key="1">
    <source>
        <dbReference type="ARBA" id="ARBA00010233"/>
    </source>
</evidence>
<dbReference type="InterPro" id="IPR027478">
    <property type="entry name" value="LdcA_N"/>
</dbReference>
<dbReference type="InterPro" id="IPR027461">
    <property type="entry name" value="Carboxypeptidase_A_C_sf"/>
</dbReference>
<dbReference type="GO" id="GO:0004180">
    <property type="term" value="F:carboxypeptidase activity"/>
    <property type="evidence" value="ECO:0007669"/>
    <property type="project" value="UniProtKB-KW"/>
</dbReference>
<dbReference type="GO" id="GO:0008236">
    <property type="term" value="F:serine-type peptidase activity"/>
    <property type="evidence" value="ECO:0007669"/>
    <property type="project" value="UniProtKB-KW"/>
</dbReference>
<dbReference type="InterPro" id="IPR040449">
    <property type="entry name" value="Peptidase_S66_N"/>
</dbReference>
<dbReference type="PANTHER" id="PTHR30237:SF2">
    <property type="entry name" value="MUREIN TETRAPEPTIDE CARBOXYPEPTIDASE"/>
    <property type="match status" value="1"/>
</dbReference>
<name>F3ZRH8_9BACE</name>
<dbReference type="Gene3D" id="3.40.50.10740">
    <property type="entry name" value="Class I glutamine amidotransferase-like"/>
    <property type="match status" value="1"/>
</dbReference>
<dbReference type="GO" id="GO:0006508">
    <property type="term" value="P:proteolysis"/>
    <property type="evidence" value="ECO:0007669"/>
    <property type="project" value="UniProtKB-KW"/>
</dbReference>
<dbReference type="EMBL" id="CM001167">
    <property type="protein sequence ID" value="EGJ70703.1"/>
    <property type="molecule type" value="Genomic_DNA"/>
</dbReference>
<feature type="domain" description="LD-carboxypeptidase C-terminal" evidence="8">
    <location>
        <begin position="175"/>
        <end position="290"/>
    </location>
</feature>
<keyword evidence="3" id="KW-0645">Protease</keyword>
<sequence>MNSLQLPPSLQENDKVLIISPSGKIDKRLLKGIKERLTSWGLQPLQGKHAAAKSGSFAGTIKQRLADLQYGLDRSDIKAIFCSRGGYGAIQLLEKLNLSLFRKNPKWLVGYSDITALHSLLQKEGFASLHAPMARHFTFEPKDDLAITFIKQILTGENMHYIIKGHKYNNKGRIQGVLRGGNLAVLQGLRNTPYEYDSKGTILYVEDVNETPNEVQRMFYNLKYSGVLDKLSGLILGQFTETFNNKNITEEVYKSIYPLLKSYKYPMLFNFPIGHVPKNYPLINGSLAELIVNRSTAELKFG</sequence>
<dbReference type="Proteomes" id="UP000018439">
    <property type="component" value="Chromosome"/>
</dbReference>